<evidence type="ECO:0000256" key="1">
    <source>
        <dbReference type="SAM" id="Coils"/>
    </source>
</evidence>
<evidence type="ECO:0000313" key="3">
    <source>
        <dbReference type="Proteomes" id="UP000485058"/>
    </source>
</evidence>
<dbReference type="EMBL" id="BLLF01005068">
    <property type="protein sequence ID" value="GFH30687.1"/>
    <property type="molecule type" value="Genomic_DNA"/>
</dbReference>
<protein>
    <submittedName>
        <fullName evidence="2">Uncharacterized protein</fullName>
    </submittedName>
</protein>
<reference evidence="2 3" key="1">
    <citation type="submission" date="2020-02" db="EMBL/GenBank/DDBJ databases">
        <title>Draft genome sequence of Haematococcus lacustris strain NIES-144.</title>
        <authorList>
            <person name="Morimoto D."/>
            <person name="Nakagawa S."/>
            <person name="Yoshida T."/>
            <person name="Sawayama S."/>
        </authorList>
    </citation>
    <scope>NUCLEOTIDE SEQUENCE [LARGE SCALE GENOMIC DNA]</scope>
    <source>
        <strain evidence="2 3">NIES-144</strain>
    </source>
</reference>
<accession>A0A6A0AFR5</accession>
<feature type="coiled-coil region" evidence="1">
    <location>
        <begin position="197"/>
        <end position="235"/>
    </location>
</feature>
<keyword evidence="3" id="KW-1185">Reference proteome</keyword>
<evidence type="ECO:0000313" key="2">
    <source>
        <dbReference type="EMBL" id="GFH30687.1"/>
    </source>
</evidence>
<comment type="caution">
    <text evidence="2">The sequence shown here is derived from an EMBL/GenBank/DDBJ whole genome shotgun (WGS) entry which is preliminary data.</text>
</comment>
<name>A0A6A0AFR5_HAELA</name>
<sequence>NAQLVQQKRSTFMAREAEAAVRRKELEEIRLRQEEQKRQEELRRERDRHDKYMSAVEMEAQRRASIKARAEEKERMLSELYEKRRKENDLKRVEQDFQLKLRLDKVDAMQKTSLYQRQELLAKILQEYEKTRSLMRDRTELQRQRKMTNMQSSMQRQAISQVMDALKSSKGMKVLAQGGGQININQLLGSVNHELSRKELAERQQRKVEELERRNQELQRQRLEQEAARSAKQREIELLKVT</sequence>
<proteinExistence type="predicted"/>
<feature type="coiled-coil region" evidence="1">
    <location>
        <begin position="14"/>
        <end position="90"/>
    </location>
</feature>
<dbReference type="AlphaFoldDB" id="A0A6A0AFR5"/>
<organism evidence="2 3">
    <name type="scientific">Haematococcus lacustris</name>
    <name type="common">Green alga</name>
    <name type="synonym">Haematococcus pluvialis</name>
    <dbReference type="NCBI Taxonomy" id="44745"/>
    <lineage>
        <taxon>Eukaryota</taxon>
        <taxon>Viridiplantae</taxon>
        <taxon>Chlorophyta</taxon>
        <taxon>core chlorophytes</taxon>
        <taxon>Chlorophyceae</taxon>
        <taxon>CS clade</taxon>
        <taxon>Chlamydomonadales</taxon>
        <taxon>Haematococcaceae</taxon>
        <taxon>Haematococcus</taxon>
    </lineage>
</organism>
<gene>
    <name evidence="2" type="ORF">HaLaN_29581</name>
</gene>
<feature type="non-terminal residue" evidence="2">
    <location>
        <position position="1"/>
    </location>
</feature>
<keyword evidence="1" id="KW-0175">Coiled coil</keyword>
<dbReference type="Proteomes" id="UP000485058">
    <property type="component" value="Unassembled WGS sequence"/>
</dbReference>